<evidence type="ECO:0000259" key="3">
    <source>
        <dbReference type="PROSITE" id="PS51194"/>
    </source>
</evidence>
<feature type="domain" description="Helicase C-terminal" evidence="3">
    <location>
        <begin position="324"/>
        <end position="478"/>
    </location>
</feature>
<dbReference type="GO" id="GO:0004386">
    <property type="term" value="F:helicase activity"/>
    <property type="evidence" value="ECO:0007669"/>
    <property type="project" value="UniProtKB-KW"/>
</dbReference>
<dbReference type="SMART" id="SM00490">
    <property type="entry name" value="HELICc"/>
    <property type="match status" value="1"/>
</dbReference>
<dbReference type="GO" id="GO:0016787">
    <property type="term" value="F:hydrolase activity"/>
    <property type="evidence" value="ECO:0007669"/>
    <property type="project" value="UniProtKB-KW"/>
</dbReference>
<dbReference type="InterPro" id="IPR014001">
    <property type="entry name" value="Helicase_ATP-bd"/>
</dbReference>
<dbReference type="EMBL" id="CP024915">
    <property type="protein sequence ID" value="AUZ88407.1"/>
    <property type="molecule type" value="Genomic_DNA"/>
</dbReference>
<accession>A0A2L0UGQ5</accession>
<keyword evidence="4" id="KW-0547">Nucleotide-binding</keyword>
<evidence type="ECO:0000256" key="1">
    <source>
        <dbReference type="ARBA" id="ARBA00022801"/>
    </source>
</evidence>
<dbReference type="PANTHER" id="PTHR10799">
    <property type="entry name" value="SNF2/RAD54 HELICASE FAMILY"/>
    <property type="match status" value="1"/>
</dbReference>
<dbReference type="InterPro" id="IPR027417">
    <property type="entry name" value="P-loop_NTPase"/>
</dbReference>
<dbReference type="SMART" id="SM00487">
    <property type="entry name" value="DEXDc"/>
    <property type="match status" value="1"/>
</dbReference>
<dbReference type="SUPFAM" id="SSF52540">
    <property type="entry name" value="P-loop containing nucleoside triphosphate hydrolases"/>
    <property type="match status" value="2"/>
</dbReference>
<organism evidence="4 5">
    <name type="scientific">Arthrobacter agilis</name>
    <dbReference type="NCBI Taxonomy" id="37921"/>
    <lineage>
        <taxon>Bacteria</taxon>
        <taxon>Bacillati</taxon>
        <taxon>Actinomycetota</taxon>
        <taxon>Actinomycetes</taxon>
        <taxon>Micrococcales</taxon>
        <taxon>Micrococcaceae</taxon>
        <taxon>Arthrobacter</taxon>
    </lineage>
</organism>
<dbReference type="InterPro" id="IPR038718">
    <property type="entry name" value="SNF2-like_sf"/>
</dbReference>
<keyword evidence="4" id="KW-0067">ATP-binding</keyword>
<proteinExistence type="predicted"/>
<dbReference type="PROSITE" id="PS51192">
    <property type="entry name" value="HELICASE_ATP_BIND_1"/>
    <property type="match status" value="1"/>
</dbReference>
<evidence type="ECO:0000313" key="5">
    <source>
        <dbReference type="Proteomes" id="UP000239187"/>
    </source>
</evidence>
<dbReference type="Gene3D" id="3.40.50.10810">
    <property type="entry name" value="Tandem AAA-ATPase domain"/>
    <property type="match status" value="1"/>
</dbReference>
<evidence type="ECO:0000313" key="4">
    <source>
        <dbReference type="EMBL" id="AUZ88407.1"/>
    </source>
</evidence>
<gene>
    <name evidence="4" type="ORF">CVO76_12750</name>
</gene>
<dbReference type="Gene3D" id="3.40.50.300">
    <property type="entry name" value="P-loop containing nucleotide triphosphate hydrolases"/>
    <property type="match status" value="1"/>
</dbReference>
<keyword evidence="1" id="KW-0378">Hydrolase</keyword>
<dbReference type="CDD" id="cd18793">
    <property type="entry name" value="SF2_C_SNF"/>
    <property type="match status" value="1"/>
</dbReference>
<dbReference type="Pfam" id="PF00271">
    <property type="entry name" value="Helicase_C"/>
    <property type="match status" value="1"/>
</dbReference>
<dbReference type="InterPro" id="IPR049730">
    <property type="entry name" value="SNF2/RAD54-like_C"/>
</dbReference>
<dbReference type="InterPro" id="IPR001650">
    <property type="entry name" value="Helicase_C-like"/>
</dbReference>
<keyword evidence="4" id="KW-0347">Helicase</keyword>
<name>A0A2L0UGQ5_9MICC</name>
<reference evidence="4 5" key="1">
    <citation type="submission" date="2017-11" db="EMBL/GenBank/DDBJ databases">
        <title>Draft genome of Arthrobacter agilis strain UMCV2, a plant growth-promoting rhizobacterium and biocontrol capacity of phytopathogenic fungi.</title>
        <authorList>
            <person name="Martinez-Camara R."/>
            <person name="Santoyo G."/>
            <person name="Moreno-Hagelsieb G."/>
            <person name="Valencia-Cantero E."/>
        </authorList>
    </citation>
    <scope>NUCLEOTIDE SEQUENCE [LARGE SCALE GENOMIC DNA]</scope>
    <source>
        <strain evidence="4 5">UMCV2</strain>
    </source>
</reference>
<evidence type="ECO:0000259" key="2">
    <source>
        <dbReference type="PROSITE" id="PS51192"/>
    </source>
</evidence>
<dbReference type="PROSITE" id="PS51194">
    <property type="entry name" value="HELICASE_CTER"/>
    <property type="match status" value="1"/>
</dbReference>
<protein>
    <submittedName>
        <fullName evidence="4">ATP-dependent helicase</fullName>
    </submittedName>
</protein>
<dbReference type="Proteomes" id="UP000239187">
    <property type="component" value="Chromosome"/>
</dbReference>
<dbReference type="GO" id="GO:0005524">
    <property type="term" value="F:ATP binding"/>
    <property type="evidence" value="ECO:0007669"/>
    <property type="project" value="InterPro"/>
</dbReference>
<feature type="domain" description="Helicase ATP-binding" evidence="2">
    <location>
        <begin position="55"/>
        <end position="213"/>
    </location>
</feature>
<dbReference type="InterPro" id="IPR000330">
    <property type="entry name" value="SNF2_N"/>
</dbReference>
<dbReference type="Pfam" id="PF00176">
    <property type="entry name" value="SNF2-rel_dom"/>
    <property type="match status" value="1"/>
</dbReference>
<sequence>MWLLWESALDLQHEESNLSLMPAALAPPTDSGSSPDALVQATLYPYQQQGVGKLLALAEQGLGCLLADEMGLGKTIQAIALLAWLSSTDSGPSLVIAPSSTTTNWCRELSKFAPNLSVHEHTGSRRSGDPAFLQMFNVVVTSFDLAVRDQFLLQSVNWRALAVDEAQNVKNPRAQRSAAIRELRTDILLAITGTPIENSLTDLWSIMSLVAPSYLSSLEEFSAMYPDEEQAAAELGRRVAPLTIRRRVREVASDLPSRTDALVPVRPSPALVAEYERIRSDAALPLLAKFTYLRQACSSLSSVEGLSMPFTQHNPKYDHALQIITEAFALSCKVLLFASFTDTVDEIYSDLAGRFSRALVLKLDGRTPIQERQRLLDEFASFPGPAILILNPKAAGVGLNIQSANYVIHFTPEWNPATIDQASARSYRRGQTRPVFIYSLYYAGTVEENMLERVALKRQLAESGMSAAESTPSATELKQMVLISPNEMAI</sequence>
<dbReference type="AlphaFoldDB" id="A0A2L0UGQ5"/>